<feature type="domain" description="BTB" evidence="1">
    <location>
        <begin position="115"/>
        <end position="183"/>
    </location>
</feature>
<comment type="caution">
    <text evidence="2">The sequence shown here is derived from an EMBL/GenBank/DDBJ whole genome shotgun (WGS) entry which is preliminary data.</text>
</comment>
<dbReference type="Pfam" id="PF00651">
    <property type="entry name" value="BTB"/>
    <property type="match status" value="1"/>
</dbReference>
<dbReference type="PROSITE" id="PS50097">
    <property type="entry name" value="BTB"/>
    <property type="match status" value="1"/>
</dbReference>
<gene>
    <name evidence="2" type="ORF">LNINA_LOCUS7490</name>
</gene>
<dbReference type="Proteomes" id="UP001497472">
    <property type="component" value="Unassembled WGS sequence"/>
</dbReference>
<dbReference type="AlphaFoldDB" id="A0AAV1JI37"/>
<evidence type="ECO:0000313" key="3">
    <source>
        <dbReference type="Proteomes" id="UP001497472"/>
    </source>
</evidence>
<protein>
    <recommendedName>
        <fullName evidence="1">BTB domain-containing protein</fullName>
    </recommendedName>
</protein>
<sequence length="272" mass="31281">MENIEFVMDNFVIHGHQPCQSHEAKYLCIDNIYEKLQRPNYYDIGGTYSQESPDYWFVCKTELIGEIFLIHIFVLVICLWGRQLYIAISFTNKKEEENDEGILDFSSLLDDPVVADFTVESEDGATFRVHKVLLMAHSEVFRAMLKEDTAESKNNHVKLVDVSKDDLHHLLTYIYSGTLKNIENINFFNMLILADRFNLVGLRELSEHALIQQIAIDNALEMLAVADSYNSPSLKTASLVFIKKNKSTLQNTIFDELDNAELIRELCKFLVA</sequence>
<dbReference type="InterPro" id="IPR000210">
    <property type="entry name" value="BTB/POZ_dom"/>
</dbReference>
<dbReference type="CDD" id="cd18186">
    <property type="entry name" value="BTB_POZ_ZBTB_KLHL-like"/>
    <property type="match status" value="1"/>
</dbReference>
<dbReference type="PANTHER" id="PTHR24413">
    <property type="entry name" value="SPECKLE-TYPE POZ PROTEIN"/>
    <property type="match status" value="1"/>
</dbReference>
<dbReference type="SUPFAM" id="SSF54695">
    <property type="entry name" value="POZ domain"/>
    <property type="match status" value="1"/>
</dbReference>
<dbReference type="Gene3D" id="6.10.250.3030">
    <property type="match status" value="1"/>
</dbReference>
<evidence type="ECO:0000313" key="2">
    <source>
        <dbReference type="EMBL" id="CAK1548064.1"/>
    </source>
</evidence>
<reference evidence="2 3" key="1">
    <citation type="submission" date="2023-11" db="EMBL/GenBank/DDBJ databases">
        <authorList>
            <person name="Okamura Y."/>
        </authorList>
    </citation>
    <scope>NUCLEOTIDE SEQUENCE [LARGE SCALE GENOMIC DNA]</scope>
</reference>
<organism evidence="2 3">
    <name type="scientific">Leptosia nina</name>
    <dbReference type="NCBI Taxonomy" id="320188"/>
    <lineage>
        <taxon>Eukaryota</taxon>
        <taxon>Metazoa</taxon>
        <taxon>Ecdysozoa</taxon>
        <taxon>Arthropoda</taxon>
        <taxon>Hexapoda</taxon>
        <taxon>Insecta</taxon>
        <taxon>Pterygota</taxon>
        <taxon>Neoptera</taxon>
        <taxon>Endopterygota</taxon>
        <taxon>Lepidoptera</taxon>
        <taxon>Glossata</taxon>
        <taxon>Ditrysia</taxon>
        <taxon>Papilionoidea</taxon>
        <taxon>Pieridae</taxon>
        <taxon>Pierinae</taxon>
        <taxon>Leptosia</taxon>
    </lineage>
</organism>
<keyword evidence="3" id="KW-1185">Reference proteome</keyword>
<name>A0AAV1JI37_9NEOP</name>
<dbReference type="SMART" id="SM00225">
    <property type="entry name" value="BTB"/>
    <property type="match status" value="1"/>
</dbReference>
<dbReference type="InterPro" id="IPR011333">
    <property type="entry name" value="SKP1/BTB/POZ_sf"/>
</dbReference>
<proteinExistence type="predicted"/>
<evidence type="ECO:0000259" key="1">
    <source>
        <dbReference type="PROSITE" id="PS50097"/>
    </source>
</evidence>
<accession>A0AAV1JI37</accession>
<dbReference type="EMBL" id="CAVLEF010000010">
    <property type="protein sequence ID" value="CAK1548064.1"/>
    <property type="molecule type" value="Genomic_DNA"/>
</dbReference>
<dbReference type="Gene3D" id="3.30.710.10">
    <property type="entry name" value="Potassium Channel Kv1.1, Chain A"/>
    <property type="match status" value="1"/>
</dbReference>